<dbReference type="CDD" id="cd00018">
    <property type="entry name" value="AP2"/>
    <property type="match status" value="1"/>
</dbReference>
<dbReference type="InterPro" id="IPR036955">
    <property type="entry name" value="AP2/ERF_dom_sf"/>
</dbReference>
<dbReference type="AlphaFoldDB" id="A0ABD1ZBN3"/>
<evidence type="ECO:0000256" key="2">
    <source>
        <dbReference type="ARBA" id="ARBA00023015"/>
    </source>
</evidence>
<dbReference type="SMART" id="SM01019">
    <property type="entry name" value="B3"/>
    <property type="match status" value="1"/>
</dbReference>
<dbReference type="GO" id="GO:0003677">
    <property type="term" value="F:DNA binding"/>
    <property type="evidence" value="ECO:0007669"/>
    <property type="project" value="UniProtKB-KW"/>
</dbReference>
<organism evidence="9 10">
    <name type="scientific">Riccia fluitans</name>
    <dbReference type="NCBI Taxonomy" id="41844"/>
    <lineage>
        <taxon>Eukaryota</taxon>
        <taxon>Viridiplantae</taxon>
        <taxon>Streptophyta</taxon>
        <taxon>Embryophyta</taxon>
        <taxon>Marchantiophyta</taxon>
        <taxon>Marchantiopsida</taxon>
        <taxon>Marchantiidae</taxon>
        <taxon>Marchantiales</taxon>
        <taxon>Ricciaceae</taxon>
        <taxon>Riccia</taxon>
    </lineage>
</organism>
<evidence type="ECO:0000259" key="8">
    <source>
        <dbReference type="PROSITE" id="PS51032"/>
    </source>
</evidence>
<evidence type="ECO:0000313" key="10">
    <source>
        <dbReference type="Proteomes" id="UP001605036"/>
    </source>
</evidence>
<dbReference type="FunFam" id="3.30.730.10:FF:000008">
    <property type="entry name" value="AP2 domain-containing protein RAP2.8"/>
    <property type="match status" value="1"/>
</dbReference>
<dbReference type="Gene3D" id="2.40.330.10">
    <property type="entry name" value="DNA-binding pseudobarrel domain"/>
    <property type="match status" value="1"/>
</dbReference>
<feature type="compositionally biased region" description="Basic and acidic residues" evidence="6">
    <location>
        <begin position="183"/>
        <end position="195"/>
    </location>
</feature>
<dbReference type="EMBL" id="JBHFFA010000002">
    <property type="protein sequence ID" value="KAL2644870.1"/>
    <property type="molecule type" value="Genomic_DNA"/>
</dbReference>
<dbReference type="InterPro" id="IPR016177">
    <property type="entry name" value="DNA-bd_dom_sf"/>
</dbReference>
<dbReference type="SUPFAM" id="SSF54171">
    <property type="entry name" value="DNA-binding domain"/>
    <property type="match status" value="1"/>
</dbReference>
<dbReference type="PROSITE" id="PS51032">
    <property type="entry name" value="AP2_ERF"/>
    <property type="match status" value="1"/>
</dbReference>
<dbReference type="PANTHER" id="PTHR31140:SF139">
    <property type="entry name" value="B3 DOMAIN-CONTAINING PROTEIN OS02G0455900-RELATED"/>
    <property type="match status" value="1"/>
</dbReference>
<keyword evidence="3" id="KW-0238">DNA-binding</keyword>
<evidence type="ECO:0000313" key="9">
    <source>
        <dbReference type="EMBL" id="KAL2644870.1"/>
    </source>
</evidence>
<protein>
    <submittedName>
        <fullName evidence="9">Uncharacterized protein</fullName>
    </submittedName>
</protein>
<dbReference type="Proteomes" id="UP001605036">
    <property type="component" value="Unassembled WGS sequence"/>
</dbReference>
<dbReference type="SMART" id="SM00380">
    <property type="entry name" value="AP2"/>
    <property type="match status" value="1"/>
</dbReference>
<dbReference type="InterPro" id="IPR003340">
    <property type="entry name" value="B3_DNA-bd"/>
</dbReference>
<feature type="region of interest" description="Disordered" evidence="6">
    <location>
        <begin position="626"/>
        <end position="676"/>
    </location>
</feature>
<proteinExistence type="predicted"/>
<evidence type="ECO:0000256" key="4">
    <source>
        <dbReference type="ARBA" id="ARBA00023163"/>
    </source>
</evidence>
<dbReference type="InterPro" id="IPR001471">
    <property type="entry name" value="AP2/ERF_dom"/>
</dbReference>
<keyword evidence="4" id="KW-0804">Transcription</keyword>
<evidence type="ECO:0000259" key="7">
    <source>
        <dbReference type="PROSITE" id="PS50863"/>
    </source>
</evidence>
<name>A0ABD1ZBN3_9MARC</name>
<dbReference type="CDD" id="cd10017">
    <property type="entry name" value="B3_DNA"/>
    <property type="match status" value="1"/>
</dbReference>
<evidence type="ECO:0000256" key="3">
    <source>
        <dbReference type="ARBA" id="ARBA00023125"/>
    </source>
</evidence>
<dbReference type="Pfam" id="PF00847">
    <property type="entry name" value="AP2"/>
    <property type="match status" value="1"/>
</dbReference>
<dbReference type="Gene3D" id="3.30.730.10">
    <property type="entry name" value="AP2/ERF domain"/>
    <property type="match status" value="1"/>
</dbReference>
<dbReference type="PROSITE" id="PS50863">
    <property type="entry name" value="B3"/>
    <property type="match status" value="1"/>
</dbReference>
<dbReference type="GO" id="GO:0005634">
    <property type="term" value="C:nucleus"/>
    <property type="evidence" value="ECO:0007669"/>
    <property type="project" value="UniProtKB-SubCell"/>
</dbReference>
<feature type="region of interest" description="Disordered" evidence="6">
    <location>
        <begin position="164"/>
        <end position="209"/>
    </location>
</feature>
<sequence length="775" mass="85926">MLVDVERKSGAGKLEIFDHRLTHLQHQLHQLQKQQMVHYSQPVVKVEWAERAARASVVGGLGLALDNFASVRNKLDLQDSGELLKSERAASEECSSSPCSSRRDKWTSLELGCASSQEGPVGGGGGAPLWGGPTTTWGPGCSTNPLNCNTNNNSYLNDCERSFSGASGDAATGPQEENSDGGEDSRGRSVLKDGINKLPSSQYRGVVPQPNGRWGAQIYEKHQRVWLGTFNREEDAARAYDRAAMKFRGRDAMTNFRPVQELDPEAVFLRQFSKEQIVEMLRRHTYEEELEQSKRRVTSPQTTQTQAAAAVAASVAGIMVSNNLNVPSNERDLTLPSLPLKPTMQREHLFEKAVTPSDVGKLNRLVIPKQHAERCFPLDLGLNAPCQTLSFEDVSGKHWRFRYSYWNSSQSYVFTKGWSRFVKEKKLDAGDTVSFERGPNQELYIDFRRRLNNHVPQMLPAPSTSVASDFAARINNVNSNNNRSWLPRFPTTSGALNPVAWHQLNLHSSLDSREQLQMLYARQAFSQNMAHVQQQQHQHQLASLINLQQKQRQHMESTVSPPQQQQTKINGNDFLSLLELGRRSEGPAVKQHMVEGPPTTTTFKAAAAPSRTATGSGTMLFGVDLEKSSSSSVPKSAEQETGSSLNDWRHTYAQHPRSISTGGESSSHQRESGFQHHLPTARILPSSFCASSASLAAEAGARPVMTVMTAAGGDGRKRKGGNLESLKNLDGHSTRSSQCDRCMNEILGLLPEREKEPFHGRCCNAESDEMKWQWP</sequence>
<dbReference type="PANTHER" id="PTHR31140">
    <property type="entry name" value="B3 DOMAIN-CONTAINING TRANSCRIPTION FACTOR ABI3"/>
    <property type="match status" value="1"/>
</dbReference>
<evidence type="ECO:0000256" key="6">
    <source>
        <dbReference type="SAM" id="MobiDB-lite"/>
    </source>
</evidence>
<dbReference type="InterPro" id="IPR015300">
    <property type="entry name" value="DNA-bd_pseudobarrel_sf"/>
</dbReference>
<feature type="compositionally biased region" description="Polar residues" evidence="6">
    <location>
        <begin position="657"/>
        <end position="666"/>
    </location>
</feature>
<dbReference type="SUPFAM" id="SSF101936">
    <property type="entry name" value="DNA-binding pseudobarrel domain"/>
    <property type="match status" value="1"/>
</dbReference>
<evidence type="ECO:0000256" key="1">
    <source>
        <dbReference type="ARBA" id="ARBA00004123"/>
    </source>
</evidence>
<comment type="caution">
    <text evidence="9">The sequence shown here is derived from an EMBL/GenBank/DDBJ whole genome shotgun (WGS) entry which is preliminary data.</text>
</comment>
<keyword evidence="2" id="KW-0805">Transcription regulation</keyword>
<keyword evidence="10" id="KW-1185">Reference proteome</keyword>
<feature type="domain" description="AP2/ERF" evidence="8">
    <location>
        <begin position="202"/>
        <end position="257"/>
    </location>
</feature>
<comment type="subcellular location">
    <subcellularLocation>
        <location evidence="1">Nucleus</location>
    </subcellularLocation>
</comment>
<feature type="domain" description="TF-B3" evidence="7">
    <location>
        <begin position="350"/>
        <end position="451"/>
    </location>
</feature>
<evidence type="ECO:0000256" key="5">
    <source>
        <dbReference type="ARBA" id="ARBA00023242"/>
    </source>
</evidence>
<feature type="region of interest" description="Disordered" evidence="6">
    <location>
        <begin position="711"/>
        <end position="735"/>
    </location>
</feature>
<dbReference type="Pfam" id="PF02362">
    <property type="entry name" value="B3"/>
    <property type="match status" value="1"/>
</dbReference>
<gene>
    <name evidence="9" type="ORF">R1flu_012457</name>
</gene>
<accession>A0ABD1ZBN3</accession>
<dbReference type="InterPro" id="IPR044800">
    <property type="entry name" value="LEC2-like"/>
</dbReference>
<keyword evidence="5" id="KW-0539">Nucleus</keyword>
<reference evidence="9 10" key="1">
    <citation type="submission" date="2024-09" db="EMBL/GenBank/DDBJ databases">
        <title>Chromosome-scale assembly of Riccia fluitans.</title>
        <authorList>
            <person name="Paukszto L."/>
            <person name="Sawicki J."/>
            <person name="Karawczyk K."/>
            <person name="Piernik-Szablinska J."/>
            <person name="Szczecinska M."/>
            <person name="Mazdziarz M."/>
        </authorList>
    </citation>
    <scope>NUCLEOTIDE SEQUENCE [LARGE SCALE GENOMIC DNA]</scope>
    <source>
        <strain evidence="9">Rf_01</strain>
        <tissue evidence="9">Aerial parts of the thallus</tissue>
    </source>
</reference>